<evidence type="ECO:0000313" key="3">
    <source>
        <dbReference type="EMBL" id="MBP0462046.1"/>
    </source>
</evidence>
<organism evidence="3 4">
    <name type="scientific">Streptomyces montanisoli</name>
    <dbReference type="NCBI Taxonomy" id="2798581"/>
    <lineage>
        <taxon>Bacteria</taxon>
        <taxon>Bacillati</taxon>
        <taxon>Actinomycetota</taxon>
        <taxon>Actinomycetes</taxon>
        <taxon>Kitasatosporales</taxon>
        <taxon>Streptomycetaceae</taxon>
        <taxon>Streptomyces</taxon>
    </lineage>
</organism>
<proteinExistence type="predicted"/>
<keyword evidence="2" id="KW-1133">Transmembrane helix</keyword>
<protein>
    <submittedName>
        <fullName evidence="3">DUF2567 domain-containing protein</fullName>
    </submittedName>
</protein>
<reference evidence="3" key="1">
    <citation type="submission" date="2021-03" db="EMBL/GenBank/DDBJ databases">
        <title>Whole genome sequence of Streptomyces bomunensis MMS17-BM035.</title>
        <authorList>
            <person name="Lee J.H."/>
        </authorList>
    </citation>
    <scope>NUCLEOTIDE SEQUENCE</scope>
    <source>
        <strain evidence="3">MMS17-BM035</strain>
    </source>
</reference>
<feature type="transmembrane region" description="Helical" evidence="2">
    <location>
        <begin position="48"/>
        <end position="69"/>
    </location>
</feature>
<sequence>MNAPLTPPHHSSPDPWQPPEGSAQDGQAWPEQPPSPQGPGMRAELAQAGLALVATAAFGLLLGALWVWLAPRVPLTSDSSAVLLKDVEGEEAIGGDGTFVLLALAFGVVSAVAVFLWRRRGGVPLVFGLALGGLAASVIAWKFGAVLGPTSDVVAHAKQVGKGVTFDAPLELHMKGALLAWPVAAMVVHLALTAAFTPKDPEPPTHWATQD</sequence>
<dbReference type="AlphaFoldDB" id="A0A940MMA6"/>
<keyword evidence="2" id="KW-0472">Membrane</keyword>
<evidence type="ECO:0000256" key="2">
    <source>
        <dbReference type="SAM" id="Phobius"/>
    </source>
</evidence>
<gene>
    <name evidence="3" type="ORF">JFN87_32050</name>
</gene>
<feature type="transmembrane region" description="Helical" evidence="2">
    <location>
        <begin position="99"/>
        <end position="117"/>
    </location>
</feature>
<feature type="transmembrane region" description="Helical" evidence="2">
    <location>
        <begin position="124"/>
        <end position="143"/>
    </location>
</feature>
<feature type="transmembrane region" description="Helical" evidence="2">
    <location>
        <begin position="178"/>
        <end position="197"/>
    </location>
</feature>
<dbReference type="RefSeq" id="WP_209345862.1">
    <property type="nucleotide sequence ID" value="NZ_JAGIQL010000279.1"/>
</dbReference>
<accession>A0A940MMA6</accession>
<evidence type="ECO:0000313" key="4">
    <source>
        <dbReference type="Proteomes" id="UP000670475"/>
    </source>
</evidence>
<feature type="region of interest" description="Disordered" evidence="1">
    <location>
        <begin position="1"/>
        <end position="41"/>
    </location>
</feature>
<comment type="caution">
    <text evidence="3">The sequence shown here is derived from an EMBL/GenBank/DDBJ whole genome shotgun (WGS) entry which is preliminary data.</text>
</comment>
<dbReference type="EMBL" id="JAGIQL010000279">
    <property type="protein sequence ID" value="MBP0462046.1"/>
    <property type="molecule type" value="Genomic_DNA"/>
</dbReference>
<name>A0A940MMA6_9ACTN</name>
<dbReference type="Proteomes" id="UP000670475">
    <property type="component" value="Unassembled WGS sequence"/>
</dbReference>
<evidence type="ECO:0000256" key="1">
    <source>
        <dbReference type="SAM" id="MobiDB-lite"/>
    </source>
</evidence>
<keyword evidence="4" id="KW-1185">Reference proteome</keyword>
<keyword evidence="2" id="KW-0812">Transmembrane</keyword>